<gene>
    <name evidence="2" type="ORF">CJJ23_04220</name>
</gene>
<name>A0A269THR7_9BACT</name>
<evidence type="ECO:0000313" key="3">
    <source>
        <dbReference type="Proteomes" id="UP000216943"/>
    </source>
</evidence>
<sequence>MSHLHIQKFNKKDRFRKIIIFSGLFVAPIFTSLAIACSSSVTLTEEDRRFAKTGKGTDVSVKTLENNKSIIQLKHVGYEYFTFSDYWWSEDKSDIIKNIRSNWLLQHDINFETDVLSDGEEENNLEADNHEVFFKLASLDELKNKISKSTVLKNSLKQEDQNQSDKQFKSVSLITDETSLRTQLRSTDEEKEKFSKFIKEKVDANLNNEDIENMMPWNSYFNYDLINQKLDLEKNNYLFIKDLTEFVDFPNEPSEEQLIYHKIDKGIQIQDYRIDIPNKTIFLEFSWFKVPYEKGYVTLISKPFLFKTPKTITSFLLPVDKDEISDFDFNEWKIVRDTSS</sequence>
<dbReference type="OrthoDB" id="2832951at2"/>
<dbReference type="RefSeq" id="WP_095335102.1">
    <property type="nucleotide sequence ID" value="NZ_NQNY01000016.1"/>
</dbReference>
<dbReference type="Proteomes" id="UP000216943">
    <property type="component" value="Unassembled WGS sequence"/>
</dbReference>
<evidence type="ECO:0000313" key="2">
    <source>
        <dbReference type="EMBL" id="PAK20984.1"/>
    </source>
</evidence>
<organism evidence="2 3">
    <name type="scientific">Mycoplasmopsis agassizii</name>
    <dbReference type="NCBI Taxonomy" id="33922"/>
    <lineage>
        <taxon>Bacteria</taxon>
        <taxon>Bacillati</taxon>
        <taxon>Mycoplasmatota</taxon>
        <taxon>Mycoplasmoidales</taxon>
        <taxon>Metamycoplasmataceae</taxon>
        <taxon>Mycoplasmopsis</taxon>
    </lineage>
</organism>
<keyword evidence="1" id="KW-0472">Membrane</keyword>
<keyword evidence="1" id="KW-1133">Transmembrane helix</keyword>
<accession>A0A269THR7</accession>
<evidence type="ECO:0000256" key="1">
    <source>
        <dbReference type="SAM" id="Phobius"/>
    </source>
</evidence>
<reference evidence="3" key="1">
    <citation type="submission" date="2017-08" db="EMBL/GenBank/DDBJ databases">
        <authorList>
            <person name="Alvarez-Ponce D."/>
            <person name="Weitzman C.L."/>
            <person name="Tillett R.L."/>
            <person name="Sandmeier F.C."/>
            <person name="Tracy C.R."/>
        </authorList>
    </citation>
    <scope>NUCLEOTIDE SEQUENCE [LARGE SCALE GENOMIC DNA]</scope>
    <source>
        <strain evidence="3">723</strain>
    </source>
</reference>
<keyword evidence="1" id="KW-0812">Transmembrane</keyword>
<protein>
    <submittedName>
        <fullName evidence="2">Uncharacterized protein</fullName>
    </submittedName>
</protein>
<dbReference type="AlphaFoldDB" id="A0A269THR7"/>
<comment type="caution">
    <text evidence="2">The sequence shown here is derived from an EMBL/GenBank/DDBJ whole genome shotgun (WGS) entry which is preliminary data.</text>
</comment>
<feature type="transmembrane region" description="Helical" evidence="1">
    <location>
        <begin position="18"/>
        <end position="36"/>
    </location>
</feature>
<dbReference type="EMBL" id="NQNY01000016">
    <property type="protein sequence ID" value="PAK20984.1"/>
    <property type="molecule type" value="Genomic_DNA"/>
</dbReference>
<proteinExistence type="predicted"/>